<proteinExistence type="predicted"/>
<name>A0A8S3VZM8_PARAO</name>
<dbReference type="AlphaFoldDB" id="A0A8S3VZM8"/>
<dbReference type="OrthoDB" id="63891at2759"/>
<gene>
    <name evidence="2" type="ORF">PAPOLLO_LOCUS686</name>
</gene>
<dbReference type="GO" id="GO:0005815">
    <property type="term" value="C:microtubule organizing center"/>
    <property type="evidence" value="ECO:0007669"/>
    <property type="project" value="TreeGrafter"/>
</dbReference>
<dbReference type="GO" id="GO:0005881">
    <property type="term" value="C:cytoplasmic microtubule"/>
    <property type="evidence" value="ECO:0007669"/>
    <property type="project" value="TreeGrafter"/>
</dbReference>
<evidence type="ECO:0000313" key="3">
    <source>
        <dbReference type="Proteomes" id="UP000691718"/>
    </source>
</evidence>
<keyword evidence="3" id="KW-1185">Reference proteome</keyword>
<dbReference type="GO" id="GO:0072686">
    <property type="term" value="C:mitotic spindle"/>
    <property type="evidence" value="ECO:0007669"/>
    <property type="project" value="TreeGrafter"/>
</dbReference>
<dbReference type="Proteomes" id="UP000691718">
    <property type="component" value="Unassembled WGS sequence"/>
</dbReference>
<dbReference type="EMBL" id="CAJQZP010000031">
    <property type="protein sequence ID" value="CAG4933612.1"/>
    <property type="molecule type" value="Genomic_DNA"/>
</dbReference>
<sequence>MDKELEEITKGVKNTNSQKSVTTSNVYSTDFTDYSSDKNNSSGKATYVIDWDESDDSEQSCQIDHEQRVFNLTDEISKYVPENKEIKTVQCFTDHQVSNVASKISQNRTFVAQETYTQTSKTIIELAKSDGYVVKSADLKTLQTQTSCISIIESQRVEYNFYNEICSSNSVQNNYNNNWYEIDENEVTSRILSNSLEDRSSKLQDNRAESEDDEEKVVESYRRETTKEEFLNKLLDENRLEASRSIEDTCDISLSSNSDIEEDSLMESNCNNIIDKNNFSSKNSDISCTPKSIDNEVKDLYNKVSNCLGVIQVNQNIEPRLDSQWVGVLTPLTEESTTKKDSFIDMTPCLGILTETNSKEVNEGVLFTQNTGLKIKLMPVEKNNDTLNEPFKLPPIQDTKSYQNSLNFLLSARCENKGNSTNFNNSSVGRWEFRAKNLAAGESQYINEPKPKSRLPNEIFHLPPIHTGVIQNIYTNYSDYNSSSNTSKLNLSTAETPCESINIHDKIRELKMTDRRAKNVIVRKEIRSISPTSVSSPEGSKSCDVTQKACEALCTELLRKLKSTSWCEVVDTLEEIPKVMDKFWNVITELRIADLLRQVTVHVDSPRSQVSRTACFTLATILKNTNYTRKPDFYEAVTALLVKTGSFSRPVRRAANMALDDIVCGVDFTQAVTALCVHGVGHKSAVVRCASARLLVVCCAVSGGGRGLLRARPLSAAAARRLALRALACLLEDRASDARKYAERLYIMLRPLANFEAYFLTDVDVEVASRQMKKFDQLLNLSSKDR</sequence>
<dbReference type="Pfam" id="PF12348">
    <property type="entry name" value="CLASP_N"/>
    <property type="match status" value="1"/>
</dbReference>
<dbReference type="GO" id="GO:0045180">
    <property type="term" value="C:basal cortex"/>
    <property type="evidence" value="ECO:0007669"/>
    <property type="project" value="TreeGrafter"/>
</dbReference>
<reference evidence="2" key="1">
    <citation type="submission" date="2021-04" db="EMBL/GenBank/DDBJ databases">
        <authorList>
            <person name="Tunstrom K."/>
        </authorList>
    </citation>
    <scope>NUCLEOTIDE SEQUENCE</scope>
</reference>
<dbReference type="GO" id="GO:0090307">
    <property type="term" value="P:mitotic spindle assembly"/>
    <property type="evidence" value="ECO:0007669"/>
    <property type="project" value="TreeGrafter"/>
</dbReference>
<evidence type="ECO:0000259" key="1">
    <source>
        <dbReference type="Pfam" id="PF12348"/>
    </source>
</evidence>
<dbReference type="PANTHER" id="PTHR21567">
    <property type="entry name" value="CLASP"/>
    <property type="match status" value="1"/>
</dbReference>
<dbReference type="GO" id="GO:0005876">
    <property type="term" value="C:spindle microtubule"/>
    <property type="evidence" value="ECO:0007669"/>
    <property type="project" value="TreeGrafter"/>
</dbReference>
<accession>A0A8S3VZM8</accession>
<dbReference type="GO" id="GO:0040001">
    <property type="term" value="P:establishment of mitotic spindle localization"/>
    <property type="evidence" value="ECO:0007669"/>
    <property type="project" value="TreeGrafter"/>
</dbReference>
<dbReference type="InterPro" id="IPR024395">
    <property type="entry name" value="CLASP_N_dom"/>
</dbReference>
<protein>
    <submittedName>
        <fullName evidence="2">(apollo) hypothetical protein</fullName>
    </submittedName>
</protein>
<comment type="caution">
    <text evidence="2">The sequence shown here is derived from an EMBL/GenBank/DDBJ whole genome shotgun (WGS) entry which is preliminary data.</text>
</comment>
<feature type="domain" description="CLASP N-terminal" evidence="1">
    <location>
        <begin position="591"/>
        <end position="750"/>
    </location>
</feature>
<dbReference type="PANTHER" id="PTHR21567:SF88">
    <property type="entry name" value="TOG DOMAIN-CONTAINING PROTEIN"/>
    <property type="match status" value="1"/>
</dbReference>
<dbReference type="GO" id="GO:0008017">
    <property type="term" value="F:microtubule binding"/>
    <property type="evidence" value="ECO:0007669"/>
    <property type="project" value="TreeGrafter"/>
</dbReference>
<evidence type="ECO:0000313" key="2">
    <source>
        <dbReference type="EMBL" id="CAG4933612.1"/>
    </source>
</evidence>
<dbReference type="GO" id="GO:0000776">
    <property type="term" value="C:kinetochore"/>
    <property type="evidence" value="ECO:0007669"/>
    <property type="project" value="TreeGrafter"/>
</dbReference>
<organism evidence="2 3">
    <name type="scientific">Parnassius apollo</name>
    <name type="common">Apollo butterfly</name>
    <name type="synonym">Papilio apollo</name>
    <dbReference type="NCBI Taxonomy" id="110799"/>
    <lineage>
        <taxon>Eukaryota</taxon>
        <taxon>Metazoa</taxon>
        <taxon>Ecdysozoa</taxon>
        <taxon>Arthropoda</taxon>
        <taxon>Hexapoda</taxon>
        <taxon>Insecta</taxon>
        <taxon>Pterygota</taxon>
        <taxon>Neoptera</taxon>
        <taxon>Endopterygota</taxon>
        <taxon>Lepidoptera</taxon>
        <taxon>Glossata</taxon>
        <taxon>Ditrysia</taxon>
        <taxon>Papilionoidea</taxon>
        <taxon>Papilionidae</taxon>
        <taxon>Parnassiinae</taxon>
        <taxon>Parnassini</taxon>
        <taxon>Parnassius</taxon>
        <taxon>Parnassius</taxon>
    </lineage>
</organism>